<organism evidence="2 3">
    <name type="scientific">Xylaria flabelliformis</name>
    <dbReference type="NCBI Taxonomy" id="2512241"/>
    <lineage>
        <taxon>Eukaryota</taxon>
        <taxon>Fungi</taxon>
        <taxon>Dikarya</taxon>
        <taxon>Ascomycota</taxon>
        <taxon>Pezizomycotina</taxon>
        <taxon>Sordariomycetes</taxon>
        <taxon>Xylariomycetidae</taxon>
        <taxon>Xylariales</taxon>
        <taxon>Xylariaceae</taxon>
        <taxon>Xylaria</taxon>
    </lineage>
</organism>
<dbReference type="STRING" id="2512241.A0A553HUR1"/>
<name>A0A553HUR1_9PEZI</name>
<evidence type="ECO:0000259" key="1">
    <source>
        <dbReference type="Pfam" id="PF06985"/>
    </source>
</evidence>
<dbReference type="AlphaFoldDB" id="A0A553HUR1"/>
<dbReference type="Proteomes" id="UP000319160">
    <property type="component" value="Unassembled WGS sequence"/>
</dbReference>
<evidence type="ECO:0000313" key="2">
    <source>
        <dbReference type="EMBL" id="TRX91690.1"/>
    </source>
</evidence>
<evidence type="ECO:0000313" key="3">
    <source>
        <dbReference type="Proteomes" id="UP000319160"/>
    </source>
</evidence>
<dbReference type="InterPro" id="IPR010730">
    <property type="entry name" value="HET"/>
</dbReference>
<reference evidence="3" key="1">
    <citation type="submission" date="2019-06" db="EMBL/GenBank/DDBJ databases">
        <title>Draft genome sequence of the griseofulvin-producing fungus Xylaria cubensis strain G536.</title>
        <authorList>
            <person name="Mead M.E."/>
            <person name="Raja H.A."/>
            <person name="Steenwyk J.L."/>
            <person name="Knowles S.L."/>
            <person name="Oberlies N.H."/>
            <person name="Rokas A."/>
        </authorList>
    </citation>
    <scope>NUCLEOTIDE SEQUENCE [LARGE SCALE GENOMIC DNA]</scope>
    <source>
        <strain evidence="3">G536</strain>
    </source>
</reference>
<protein>
    <recommendedName>
        <fullName evidence="1">Heterokaryon incompatibility domain-containing protein</fullName>
    </recommendedName>
</protein>
<accession>A0A553HUR1</accession>
<dbReference type="Pfam" id="PF06985">
    <property type="entry name" value="HET"/>
    <property type="match status" value="1"/>
</dbReference>
<comment type="caution">
    <text evidence="2">The sequence shown here is derived from an EMBL/GenBank/DDBJ whole genome shotgun (WGS) entry which is preliminary data.</text>
</comment>
<gene>
    <name evidence="2" type="ORF">FHL15_007472</name>
</gene>
<sequence>MRTNAARFYVYSPIRPPKTFRLLRLFGSASRDSPLQGQMVHASLDDHPVYHAISYTWEGQMSDQTMLCEDAKLLITKNCEEALKSLRPARGEEARHLWIDSVCINQEKEGKAQMERQGQVEMMGLIYKAAKSVIAWLGDPTTLQPRVLSSDVYDTTIQWLSRLAHTSTEATVETQRARIRELLYEIDCAPTFLHIPWFKRLWVVQEIALSNQGELFFGKTGFRMDNLLQARAVIKEMAKSNFRAFEVFASLNNGFCIHGRAEACVARRPTVDAAELMEEARYCLTTLVQDKVYAMYGIFNYLNLKLPFPDYSKPAAQIFRETTVGIAIGTGNLDVFDQVHGLGPTVDLASWVPDWATFKHAIPPALSVTGRISSAGSSPEFGFEADELHLVVKGIHHDIISTRSVYAVAHQHEGLGRPEDYMAWTQNFQPPEKYWKSLLRTNPQCSQAILRIWNIRVFQMFSKFAFDTSSRLRDRDTCLEFYATLLSHEFGLTNLLEDAESLDAWHSKLTGTPSRSILQTDQRDVVNSWMKSTIEEIRQTPKLHSLLTTPEFAVFEAIELDDAARQRHDNIIRRSFYQTIFRTKSGRLGMAPHPIRSGDEIKIFAGGRFPMIVRPSKGRDTFRLISPAYVYGIMEGQAWLKEGDDLQKFVIE</sequence>
<proteinExistence type="predicted"/>
<dbReference type="PANTHER" id="PTHR24148">
    <property type="entry name" value="ANKYRIN REPEAT DOMAIN-CONTAINING PROTEIN 39 HOMOLOG-RELATED"/>
    <property type="match status" value="1"/>
</dbReference>
<dbReference type="OrthoDB" id="2157530at2759"/>
<keyword evidence="3" id="KW-1185">Reference proteome</keyword>
<dbReference type="EMBL" id="VFLP01000043">
    <property type="protein sequence ID" value="TRX91690.1"/>
    <property type="molecule type" value="Genomic_DNA"/>
</dbReference>
<dbReference type="PANTHER" id="PTHR24148:SF73">
    <property type="entry name" value="HET DOMAIN PROTEIN (AFU_ORTHOLOGUE AFUA_8G01020)"/>
    <property type="match status" value="1"/>
</dbReference>
<feature type="domain" description="Heterokaryon incompatibility" evidence="1">
    <location>
        <begin position="50"/>
        <end position="206"/>
    </location>
</feature>
<dbReference type="InterPro" id="IPR052895">
    <property type="entry name" value="HetReg/Transcr_Mod"/>
</dbReference>
<dbReference type="Pfam" id="PF26639">
    <property type="entry name" value="Het-6_barrel"/>
    <property type="match status" value="1"/>
</dbReference>